<organism evidence="3">
    <name type="scientific">mine drainage metagenome</name>
    <dbReference type="NCBI Taxonomy" id="410659"/>
    <lineage>
        <taxon>unclassified sequences</taxon>
        <taxon>metagenomes</taxon>
        <taxon>ecological metagenomes</taxon>
    </lineage>
</organism>
<feature type="transmembrane region" description="Helical" evidence="1">
    <location>
        <begin position="969"/>
        <end position="991"/>
    </location>
</feature>
<keyword evidence="3" id="KW-0645">Protease</keyword>
<dbReference type="GO" id="GO:0080120">
    <property type="term" value="P:CAAX-box protein maturation"/>
    <property type="evidence" value="ECO:0007669"/>
    <property type="project" value="UniProtKB-ARBA"/>
</dbReference>
<name>A0A1J5SAL9_9ZZZZ</name>
<feature type="transmembrane region" description="Helical" evidence="1">
    <location>
        <begin position="448"/>
        <end position="469"/>
    </location>
</feature>
<keyword evidence="3" id="KW-0378">Hydrolase</keyword>
<sequence>MNLFRSPLLWIAAVAVAIAAAAYSFTHFTRAFPTLNQPVTMDRQAAVRAAEVLASKYHWSPGKDARAAAQLTDNFNLTSFIELEAGGKANLAALVAHDELVPDRWLVRMFRPKDASETVVEFSPQGTFLGFGEKLPDAQPGKNLAEPEARALAEIQAKAMGLGLAGFKLVASTDNRVSSGRIDRTFTYERSNPHLGTGREQRVLVVRGDRFCGFGQGVKIPDEFFSRFSVMRASNTNMSIASWTAIVLILILGGVVGGLIYVGRTSRIAWRGPLLLSAVLGTTAGLSAFSAYPLLWFGYNTSTPGTSLVLRFAISLVVQIAAMALFAPVFAAAEGLSRSAFPGHPRIWNVLSPRAAGTRPVVGAIIGGYLLSVMMFGYDLFIQIVGAKHLGWWVPSQTLFSPALLSMQLPWAPPLHNALFAGVFEECLFRAVPLASAVILGRRYGRKGLWIIGALVLEALVFGAAHSSYPTMPGWARMVELLIPALVFGLLYLNFGLLPGMVMHFSYDVLCMGLPLYTAHVRGSVPNSLVLGGLALAPLAWVTYWRIRAGAWRELPDDLRYAIAAARPPAPAAPPMLEPPRAPDGALSPGQLLRVFWIGVAALAVWVVSMHTHPDYPPLTIGKSRAIADAHAVIAREGVDLGAQWKPLARVQYQPKAPGDFVWERAGSTTFHQILGTYLTVPGWEVRFVRDTVKLPDRIEEYRVLLSGSGAVQSIFHVVPDSRALPSLDKAATQRIAEAQLTRAFGLHASALTPVSADEIKQPKRSDWAFVWKDPRIKLGDGEARAWVRIAGNQVAGYGRFVFVPEAWIRAKSAKDLPHSVTAGILGLLMSAGVGAGLVGMLMRWKRRPFAMKAALSAGLLMAAVTAIQTGVKLPEIIATMSTAETLQVQTIRSLVIAAVSVVIGAAGIGLLAGVGANRTVEADPRRLRSEFLAGLGAGFVVVLAKRGIDLALPHWFPWSSGIDGADAGIPYLGSFWIVGILITHSLLALSVQRSVDAVARDLRLRFAIFAGFGFLVGAISHETTWTGMLVAAAVMGLAYPLLDRLVIRSHPSVIIAIFTALGIGDALSGILLPGQPRALGDGLVGIAAALLVGWLLFRWMRPGPLPAPTVAVPAPTVISGTTEAAG</sequence>
<feature type="transmembrane region" description="Helical" evidence="1">
    <location>
        <begin position="274"/>
        <end position="296"/>
    </location>
</feature>
<feature type="transmembrane region" description="Helical" evidence="1">
    <location>
        <begin position="1003"/>
        <end position="1020"/>
    </location>
</feature>
<keyword evidence="1" id="KW-0812">Transmembrane</keyword>
<dbReference type="Pfam" id="PF02517">
    <property type="entry name" value="Rce1-like"/>
    <property type="match status" value="1"/>
</dbReference>
<dbReference type="InterPro" id="IPR003675">
    <property type="entry name" value="Rce1/LyrA-like_dom"/>
</dbReference>
<feature type="transmembrane region" description="Helical" evidence="1">
    <location>
        <begin position="1026"/>
        <end position="1043"/>
    </location>
</feature>
<feature type="transmembrane region" description="Helical" evidence="1">
    <location>
        <begin position="892"/>
        <end position="912"/>
    </location>
</feature>
<feature type="transmembrane region" description="Helical" evidence="1">
    <location>
        <begin position="475"/>
        <end position="493"/>
    </location>
</feature>
<keyword evidence="1" id="KW-1133">Transmembrane helix</keyword>
<feature type="transmembrane region" description="Helical" evidence="1">
    <location>
        <begin position="821"/>
        <end position="842"/>
    </location>
</feature>
<feature type="transmembrane region" description="Helical" evidence="1">
    <location>
        <begin position="361"/>
        <end position="385"/>
    </location>
</feature>
<feature type="transmembrane region" description="Helical" evidence="1">
    <location>
        <begin position="308"/>
        <end position="331"/>
    </location>
</feature>
<keyword evidence="1" id="KW-0472">Membrane</keyword>
<feature type="transmembrane region" description="Helical" evidence="1">
    <location>
        <begin position="1055"/>
        <end position="1073"/>
    </location>
</feature>
<feature type="transmembrane region" description="Helical" evidence="1">
    <location>
        <begin position="418"/>
        <end position="441"/>
    </location>
</feature>
<feature type="transmembrane region" description="Helical" evidence="1">
    <location>
        <begin position="240"/>
        <end position="262"/>
    </location>
</feature>
<dbReference type="EMBL" id="MLJW01000114">
    <property type="protein sequence ID" value="OIQ98795.1"/>
    <property type="molecule type" value="Genomic_DNA"/>
</dbReference>
<dbReference type="GO" id="GO:0004175">
    <property type="term" value="F:endopeptidase activity"/>
    <property type="evidence" value="ECO:0007669"/>
    <property type="project" value="UniProtKB-ARBA"/>
</dbReference>
<dbReference type="AlphaFoldDB" id="A0A1J5SAL9"/>
<evidence type="ECO:0000259" key="2">
    <source>
        <dbReference type="Pfam" id="PF02517"/>
    </source>
</evidence>
<evidence type="ECO:0000256" key="1">
    <source>
        <dbReference type="SAM" id="Phobius"/>
    </source>
</evidence>
<protein>
    <submittedName>
        <fullName evidence="3">CAAX amino terminal protease self-immunity</fullName>
    </submittedName>
</protein>
<comment type="caution">
    <text evidence="3">The sequence shown here is derived from an EMBL/GenBank/DDBJ whole genome shotgun (WGS) entry which is preliminary data.</text>
</comment>
<dbReference type="GO" id="GO:0006508">
    <property type="term" value="P:proteolysis"/>
    <property type="evidence" value="ECO:0007669"/>
    <property type="project" value="UniProtKB-KW"/>
</dbReference>
<gene>
    <name evidence="3" type="ORF">GALL_191610</name>
</gene>
<feature type="transmembrane region" description="Helical" evidence="1">
    <location>
        <begin position="529"/>
        <end position="547"/>
    </location>
</feature>
<feature type="transmembrane region" description="Helical" evidence="1">
    <location>
        <begin position="854"/>
        <end position="872"/>
    </location>
</feature>
<feature type="transmembrane region" description="Helical" evidence="1">
    <location>
        <begin position="932"/>
        <end position="949"/>
    </location>
</feature>
<reference evidence="3" key="1">
    <citation type="submission" date="2016-10" db="EMBL/GenBank/DDBJ databases">
        <title>Sequence of Gallionella enrichment culture.</title>
        <authorList>
            <person name="Poehlein A."/>
            <person name="Muehling M."/>
            <person name="Daniel R."/>
        </authorList>
    </citation>
    <scope>NUCLEOTIDE SEQUENCE</scope>
</reference>
<feature type="transmembrane region" description="Helical" evidence="1">
    <location>
        <begin position="1079"/>
        <end position="1098"/>
    </location>
</feature>
<feature type="domain" description="CAAX prenyl protease 2/Lysostaphin resistance protein A-like" evidence="2">
    <location>
        <begin position="413"/>
        <end position="509"/>
    </location>
</feature>
<proteinExistence type="predicted"/>
<accession>A0A1J5SAL9</accession>
<evidence type="ECO:0000313" key="3">
    <source>
        <dbReference type="EMBL" id="OIQ98795.1"/>
    </source>
</evidence>